<dbReference type="EnsemblProtists" id="PYU1_T010692">
    <property type="protein sequence ID" value="PYU1_T010692"/>
    <property type="gene ID" value="PYU1_G010669"/>
</dbReference>
<reference evidence="2" key="2">
    <citation type="submission" date="2010-04" db="EMBL/GenBank/DDBJ databases">
        <authorList>
            <person name="Buell R."/>
            <person name="Hamilton J."/>
            <person name="Hostetler J."/>
        </authorList>
    </citation>
    <scope>NUCLEOTIDE SEQUENCE [LARGE SCALE GENOMIC DNA]</scope>
    <source>
        <strain evidence="2">DAOM:BR144</strain>
    </source>
</reference>
<dbReference type="GO" id="GO:0005634">
    <property type="term" value="C:nucleus"/>
    <property type="evidence" value="ECO:0007669"/>
    <property type="project" value="TreeGrafter"/>
</dbReference>
<name>K3X0E3_GLOUD</name>
<dbReference type="STRING" id="431595.K3X0E3"/>
<dbReference type="HOGENOM" id="CLU_085214_0_0_1"/>
<dbReference type="InParanoid" id="K3X0E3"/>
<dbReference type="VEuPathDB" id="FungiDB:PYU1_G010669"/>
<dbReference type="OMA" id="YHSQPAE"/>
<dbReference type="InterPro" id="IPR044852">
    <property type="entry name" value="WBP2-like"/>
</dbReference>
<organism evidence="1 2">
    <name type="scientific">Globisporangium ultimum (strain ATCC 200006 / CBS 805.95 / DAOM BR144)</name>
    <name type="common">Pythium ultimum</name>
    <dbReference type="NCBI Taxonomy" id="431595"/>
    <lineage>
        <taxon>Eukaryota</taxon>
        <taxon>Sar</taxon>
        <taxon>Stramenopiles</taxon>
        <taxon>Oomycota</taxon>
        <taxon>Peronosporomycetes</taxon>
        <taxon>Pythiales</taxon>
        <taxon>Pythiaceae</taxon>
        <taxon>Globisporangium</taxon>
    </lineage>
</organism>
<dbReference type="GO" id="GO:0003713">
    <property type="term" value="F:transcription coactivator activity"/>
    <property type="evidence" value="ECO:0007669"/>
    <property type="project" value="InterPro"/>
</dbReference>
<proteinExistence type="predicted"/>
<keyword evidence="2" id="KW-1185">Reference proteome</keyword>
<evidence type="ECO:0000313" key="1">
    <source>
        <dbReference type="EnsemblProtists" id="PYU1_T010692"/>
    </source>
</evidence>
<dbReference type="SUPFAM" id="SSF50729">
    <property type="entry name" value="PH domain-like"/>
    <property type="match status" value="1"/>
</dbReference>
<protein>
    <recommendedName>
        <fullName evidence="3">GRAM domain-containing protein</fullName>
    </recommendedName>
</protein>
<dbReference type="PANTHER" id="PTHR31606">
    <property type="entry name" value="WW DOMAIN BINDING PROTEIN 2, ISOFORM E"/>
    <property type="match status" value="1"/>
</dbReference>
<sequence length="192" mass="21671">MSFTVQLFAAEDKLLPLANEDELFILERAKISFQTKSPDHTFKGKGRVYCTTQRIIFVAERGSMQHGLFFEAFEIPLMDMTDEKFNQPIFGACSISGVVKPRNDESAPFSWKIIFDNGGTGVVLPVFLKLLEKRKKQGTWCCWLGQKSPPQATIIDMNFVQNQKRAFVDPNDPTVIYIAQPVKPSDSATRST</sequence>
<dbReference type="EMBL" id="GL376592">
    <property type="status" value="NOT_ANNOTATED_CDS"/>
    <property type="molecule type" value="Genomic_DNA"/>
</dbReference>
<reference evidence="1" key="3">
    <citation type="submission" date="2015-02" db="UniProtKB">
        <authorList>
            <consortium name="EnsemblProtists"/>
        </authorList>
    </citation>
    <scope>IDENTIFICATION</scope>
    <source>
        <strain evidence="1">DAOM BR144</strain>
    </source>
</reference>
<dbReference type="AlphaFoldDB" id="K3X0E3"/>
<dbReference type="eggNOG" id="KOG3294">
    <property type="taxonomic scope" value="Eukaryota"/>
</dbReference>
<evidence type="ECO:0000313" key="2">
    <source>
        <dbReference type="Proteomes" id="UP000019132"/>
    </source>
</evidence>
<evidence type="ECO:0008006" key="3">
    <source>
        <dbReference type="Google" id="ProtNLM"/>
    </source>
</evidence>
<dbReference type="PANTHER" id="PTHR31606:SF1">
    <property type="entry name" value="WW DOMAIN BINDING PROTEIN 2, ISOFORM E"/>
    <property type="match status" value="1"/>
</dbReference>
<dbReference type="GO" id="GO:0031490">
    <property type="term" value="F:chromatin DNA binding"/>
    <property type="evidence" value="ECO:0007669"/>
    <property type="project" value="TreeGrafter"/>
</dbReference>
<accession>K3X0E3</accession>
<dbReference type="Proteomes" id="UP000019132">
    <property type="component" value="Unassembled WGS sequence"/>
</dbReference>
<reference evidence="2" key="1">
    <citation type="journal article" date="2010" name="Genome Biol.">
        <title>Genome sequence of the necrotrophic plant pathogen Pythium ultimum reveals original pathogenicity mechanisms and effector repertoire.</title>
        <authorList>
            <person name="Levesque C.A."/>
            <person name="Brouwer H."/>
            <person name="Cano L."/>
            <person name="Hamilton J.P."/>
            <person name="Holt C."/>
            <person name="Huitema E."/>
            <person name="Raffaele S."/>
            <person name="Robideau G.P."/>
            <person name="Thines M."/>
            <person name="Win J."/>
            <person name="Zerillo M.M."/>
            <person name="Beakes G.W."/>
            <person name="Boore J.L."/>
            <person name="Busam D."/>
            <person name="Dumas B."/>
            <person name="Ferriera S."/>
            <person name="Fuerstenberg S.I."/>
            <person name="Gachon C.M."/>
            <person name="Gaulin E."/>
            <person name="Govers F."/>
            <person name="Grenville-Briggs L."/>
            <person name="Horner N."/>
            <person name="Hostetler J."/>
            <person name="Jiang R.H."/>
            <person name="Johnson J."/>
            <person name="Krajaejun T."/>
            <person name="Lin H."/>
            <person name="Meijer H.J."/>
            <person name="Moore B."/>
            <person name="Morris P."/>
            <person name="Phuntmart V."/>
            <person name="Puiu D."/>
            <person name="Shetty J."/>
            <person name="Stajich J.E."/>
            <person name="Tripathy S."/>
            <person name="Wawra S."/>
            <person name="van West P."/>
            <person name="Whitty B.R."/>
            <person name="Coutinho P.M."/>
            <person name="Henrissat B."/>
            <person name="Martin F."/>
            <person name="Thomas P.D."/>
            <person name="Tyler B.M."/>
            <person name="De Vries R.P."/>
            <person name="Kamoun S."/>
            <person name="Yandell M."/>
            <person name="Tisserat N."/>
            <person name="Buell C.R."/>
        </authorList>
    </citation>
    <scope>NUCLEOTIDE SEQUENCE</scope>
    <source>
        <strain evidence="2">DAOM:BR144</strain>
    </source>
</reference>
<dbReference type="CDD" id="cd13214">
    <property type="entry name" value="PH-GRAM_WBP2"/>
    <property type="match status" value="1"/>
</dbReference>